<protein>
    <submittedName>
        <fullName evidence="2">7938_t:CDS:1</fullName>
    </submittedName>
</protein>
<feature type="compositionally biased region" description="Polar residues" evidence="1">
    <location>
        <begin position="1"/>
        <end position="10"/>
    </location>
</feature>
<gene>
    <name evidence="2" type="ORF">DERYTH_LOCUS7778</name>
</gene>
<dbReference type="Proteomes" id="UP000789405">
    <property type="component" value="Unassembled WGS sequence"/>
</dbReference>
<dbReference type="AlphaFoldDB" id="A0A9N9CJH0"/>
<reference evidence="2" key="1">
    <citation type="submission" date="2021-06" db="EMBL/GenBank/DDBJ databases">
        <authorList>
            <person name="Kallberg Y."/>
            <person name="Tangrot J."/>
            <person name="Rosling A."/>
        </authorList>
    </citation>
    <scope>NUCLEOTIDE SEQUENCE</scope>
    <source>
        <strain evidence="2">MA453B</strain>
    </source>
</reference>
<feature type="compositionally biased region" description="Basic and acidic residues" evidence="1">
    <location>
        <begin position="11"/>
        <end position="22"/>
    </location>
</feature>
<sequence length="190" mass="22264">MSLYNNNSQRDFSDDNDTHFSDSEDENIQDNLEETITSILSLSNKDKSSILENLKNCLATTYKEKVEVNIQKTIEEGWEVARAKKLLDEYYEAIVNHFDEMSDVDHEMLITVFSKPPFSDFSYRHDTELIWCPLFNNEASEHCYHSEIINPLLVGIFEMIERSVWLEIGEIENEIQEMIPRKTISDQNLE</sequence>
<keyword evidence="3" id="KW-1185">Reference proteome</keyword>
<proteinExistence type="predicted"/>
<organism evidence="2 3">
    <name type="scientific">Dentiscutata erythropus</name>
    <dbReference type="NCBI Taxonomy" id="1348616"/>
    <lineage>
        <taxon>Eukaryota</taxon>
        <taxon>Fungi</taxon>
        <taxon>Fungi incertae sedis</taxon>
        <taxon>Mucoromycota</taxon>
        <taxon>Glomeromycotina</taxon>
        <taxon>Glomeromycetes</taxon>
        <taxon>Diversisporales</taxon>
        <taxon>Gigasporaceae</taxon>
        <taxon>Dentiscutata</taxon>
    </lineage>
</organism>
<dbReference type="EMBL" id="CAJVPY010003858">
    <property type="protein sequence ID" value="CAG8603744.1"/>
    <property type="molecule type" value="Genomic_DNA"/>
</dbReference>
<name>A0A9N9CJH0_9GLOM</name>
<feature type="region of interest" description="Disordered" evidence="1">
    <location>
        <begin position="1"/>
        <end position="26"/>
    </location>
</feature>
<evidence type="ECO:0000256" key="1">
    <source>
        <dbReference type="SAM" id="MobiDB-lite"/>
    </source>
</evidence>
<comment type="caution">
    <text evidence="2">The sequence shown here is derived from an EMBL/GenBank/DDBJ whole genome shotgun (WGS) entry which is preliminary data.</text>
</comment>
<dbReference type="OrthoDB" id="2414630at2759"/>
<evidence type="ECO:0000313" key="2">
    <source>
        <dbReference type="EMBL" id="CAG8603744.1"/>
    </source>
</evidence>
<evidence type="ECO:0000313" key="3">
    <source>
        <dbReference type="Proteomes" id="UP000789405"/>
    </source>
</evidence>
<accession>A0A9N9CJH0</accession>